<name>A0ACD1ADG1_9FIRM</name>
<evidence type="ECO:0000313" key="1">
    <source>
        <dbReference type="EMBL" id="QOX64353.1"/>
    </source>
</evidence>
<sequence length="192" mass="20718">MKKNTELNYSAEGHGSQQQVVKLAKLGMLAAISIVLVYFVHFPIFPPVAFLEYDPADIAIFMGAFAFGPLAGFGLTVVASVIQGFTVSAQSGVYGIIMHILATGSFVLVAGSIYKRGKSRKSAVTGLFFGTLTMVVVMFGANLVVTPIFMGIPVDAVKPLMPFILAFNFIKAGINSVITFLLYKRISKFLHR</sequence>
<protein>
    <submittedName>
        <fullName evidence="1">ECF transporter S component</fullName>
    </submittedName>
</protein>
<dbReference type="Proteomes" id="UP000594014">
    <property type="component" value="Chromosome"/>
</dbReference>
<accession>A0ACD1ADG1</accession>
<gene>
    <name evidence="1" type="ORF">FRZ06_13865</name>
</gene>
<reference evidence="1" key="1">
    <citation type="submission" date="2019-08" db="EMBL/GenBank/DDBJ databases">
        <title>Genome sequence of Clostridiales bacterium MT110.</title>
        <authorList>
            <person name="Cao J."/>
        </authorList>
    </citation>
    <scope>NUCLEOTIDE SEQUENCE</scope>
    <source>
        <strain evidence="1">MT110</strain>
    </source>
</reference>
<proteinExistence type="predicted"/>
<keyword evidence="2" id="KW-1185">Reference proteome</keyword>
<organism evidence="1 2">
    <name type="scientific">Anoxybacterium hadale</name>
    <dbReference type="NCBI Taxonomy" id="3408580"/>
    <lineage>
        <taxon>Bacteria</taxon>
        <taxon>Bacillati</taxon>
        <taxon>Bacillota</taxon>
        <taxon>Clostridia</taxon>
        <taxon>Peptostreptococcales</taxon>
        <taxon>Anaerovoracaceae</taxon>
        <taxon>Anoxybacterium</taxon>
    </lineage>
</organism>
<evidence type="ECO:0000313" key="2">
    <source>
        <dbReference type="Proteomes" id="UP000594014"/>
    </source>
</evidence>
<dbReference type="EMBL" id="CP042469">
    <property type="protein sequence ID" value="QOX64353.1"/>
    <property type="molecule type" value="Genomic_DNA"/>
</dbReference>